<dbReference type="GO" id="GO:0016491">
    <property type="term" value="F:oxidoreductase activity"/>
    <property type="evidence" value="ECO:0007669"/>
    <property type="project" value="TreeGrafter"/>
</dbReference>
<gene>
    <name evidence="3" type="ORF">P154DRAFT_473855</name>
</gene>
<dbReference type="PANTHER" id="PTHR43544">
    <property type="entry name" value="SHORT-CHAIN DEHYDROGENASE/REDUCTASE"/>
    <property type="match status" value="1"/>
</dbReference>
<evidence type="ECO:0000313" key="3">
    <source>
        <dbReference type="EMBL" id="KAF1995682.1"/>
    </source>
</evidence>
<evidence type="ECO:0000313" key="4">
    <source>
        <dbReference type="Proteomes" id="UP000799779"/>
    </source>
</evidence>
<dbReference type="OrthoDB" id="7289984at2759"/>
<dbReference type="Pfam" id="PF00106">
    <property type="entry name" value="adh_short"/>
    <property type="match status" value="1"/>
</dbReference>
<dbReference type="GO" id="GO:0019748">
    <property type="term" value="P:secondary metabolic process"/>
    <property type="evidence" value="ECO:0007669"/>
    <property type="project" value="TreeGrafter"/>
</dbReference>
<protein>
    <submittedName>
        <fullName evidence="3">Short chain dehydrogenase</fullName>
    </submittedName>
</protein>
<proteinExistence type="inferred from homology"/>
<organism evidence="3 4">
    <name type="scientific">Amniculicola lignicola CBS 123094</name>
    <dbReference type="NCBI Taxonomy" id="1392246"/>
    <lineage>
        <taxon>Eukaryota</taxon>
        <taxon>Fungi</taxon>
        <taxon>Dikarya</taxon>
        <taxon>Ascomycota</taxon>
        <taxon>Pezizomycotina</taxon>
        <taxon>Dothideomycetes</taxon>
        <taxon>Pleosporomycetidae</taxon>
        <taxon>Pleosporales</taxon>
        <taxon>Amniculicolaceae</taxon>
        <taxon>Amniculicola</taxon>
    </lineage>
</organism>
<sequence length="250" mass="26901">MPSDKNIILITGANNGIGFDTAYALANASENNHVIMAARTPSKGEAALEELQSRKPKGTLSLVILDVNSDDSISAAVKKLQTEHGRLDVLVNNAGVMVPGNGRDAYRGTFETNVFGPAILTDALAPLLKNSKAPRIVNVSSGLGSIALRFDETNQYYPLPANAYRASKAALNMITACQNHDYKDLGVKAFAFCPGYVITNLTGEEGRKQRIATGAESSETSAQGILEIAQGQRDGEVKNFLQRFGQQWEW</sequence>
<name>A0A6A5W182_9PLEO</name>
<evidence type="ECO:0000256" key="1">
    <source>
        <dbReference type="ARBA" id="ARBA00006484"/>
    </source>
</evidence>
<dbReference type="AlphaFoldDB" id="A0A6A5W182"/>
<accession>A0A6A5W182</accession>
<dbReference type="PRINTS" id="PR00080">
    <property type="entry name" value="SDRFAMILY"/>
</dbReference>
<evidence type="ECO:0000256" key="2">
    <source>
        <dbReference type="RuleBase" id="RU000363"/>
    </source>
</evidence>
<dbReference type="SUPFAM" id="SSF51735">
    <property type="entry name" value="NAD(P)-binding Rossmann-fold domains"/>
    <property type="match status" value="1"/>
</dbReference>
<dbReference type="Proteomes" id="UP000799779">
    <property type="component" value="Unassembled WGS sequence"/>
</dbReference>
<reference evidence="3" key="1">
    <citation type="journal article" date="2020" name="Stud. Mycol.">
        <title>101 Dothideomycetes genomes: a test case for predicting lifestyles and emergence of pathogens.</title>
        <authorList>
            <person name="Haridas S."/>
            <person name="Albert R."/>
            <person name="Binder M."/>
            <person name="Bloem J."/>
            <person name="Labutti K."/>
            <person name="Salamov A."/>
            <person name="Andreopoulos B."/>
            <person name="Baker S."/>
            <person name="Barry K."/>
            <person name="Bills G."/>
            <person name="Bluhm B."/>
            <person name="Cannon C."/>
            <person name="Castanera R."/>
            <person name="Culley D."/>
            <person name="Daum C."/>
            <person name="Ezra D."/>
            <person name="Gonzalez J."/>
            <person name="Henrissat B."/>
            <person name="Kuo A."/>
            <person name="Liang C."/>
            <person name="Lipzen A."/>
            <person name="Lutzoni F."/>
            <person name="Magnuson J."/>
            <person name="Mondo S."/>
            <person name="Nolan M."/>
            <person name="Ohm R."/>
            <person name="Pangilinan J."/>
            <person name="Park H.-J."/>
            <person name="Ramirez L."/>
            <person name="Alfaro M."/>
            <person name="Sun H."/>
            <person name="Tritt A."/>
            <person name="Yoshinaga Y."/>
            <person name="Zwiers L.-H."/>
            <person name="Turgeon B."/>
            <person name="Goodwin S."/>
            <person name="Spatafora J."/>
            <person name="Crous P."/>
            <person name="Grigoriev I."/>
        </authorList>
    </citation>
    <scope>NUCLEOTIDE SEQUENCE</scope>
    <source>
        <strain evidence="3">CBS 123094</strain>
    </source>
</reference>
<dbReference type="EMBL" id="ML977634">
    <property type="protein sequence ID" value="KAF1995682.1"/>
    <property type="molecule type" value="Genomic_DNA"/>
</dbReference>
<keyword evidence="4" id="KW-1185">Reference proteome</keyword>
<dbReference type="Gene3D" id="3.40.50.720">
    <property type="entry name" value="NAD(P)-binding Rossmann-like Domain"/>
    <property type="match status" value="1"/>
</dbReference>
<dbReference type="PANTHER" id="PTHR43544:SF32">
    <property type="entry name" value="CHAIN DEHYDROGENASE, PUTATIVE (AFU_ORTHOLOGUE AFUA_5G01530)-RELATED"/>
    <property type="match status" value="1"/>
</dbReference>
<dbReference type="GO" id="GO:0005737">
    <property type="term" value="C:cytoplasm"/>
    <property type="evidence" value="ECO:0007669"/>
    <property type="project" value="TreeGrafter"/>
</dbReference>
<dbReference type="PRINTS" id="PR00081">
    <property type="entry name" value="GDHRDH"/>
</dbReference>
<dbReference type="InterPro" id="IPR002347">
    <property type="entry name" value="SDR_fam"/>
</dbReference>
<dbReference type="InterPro" id="IPR036291">
    <property type="entry name" value="NAD(P)-bd_dom_sf"/>
</dbReference>
<comment type="similarity">
    <text evidence="1 2">Belongs to the short-chain dehydrogenases/reductases (SDR) family.</text>
</comment>
<dbReference type="InterPro" id="IPR051468">
    <property type="entry name" value="Fungal_SecMetab_SDRs"/>
</dbReference>